<sequence length="961" mass="107202">MPFHPHPHPHPHPHLQSVMALTPIPETRTPSIFVAPPSMPSMTSPLRQLRAPPVPFVPKPSTSMPPASNEVTMDFYYPPPHTPSIFSTKYCTRHKRELVAPFPTAVVRSNMKDDVEARASQLIEEFPFAREIVDVSGDWYDLHQFFDGYDLWVEGARFCYMVMFVLCRKNTEHREIRNAQMAIIDEFAMQWITSNQSVVLYNPSVYPMTALIPIDDQLEFEFHDMTLEQIQFLNERLDYHRQVLLHANAPPPRQQLTNNRHHMLPQHFQPLQPAVPIPVNVLGRAQYPQNTLPHSTRVLDPSLPQVHRAHHDPGMSLVHRPVNGQESMPRGSLQGEDPSSFSQQFTELIFLGRQSHGHSSIIDTRRQVTPTGYQNQAHPRGFNNEHGNVRPRGFSNSSQYARAFHGNVQRHASDALRGGSSGNITTPPREAVYVRNISPRDNGPVSVGNRVVSAPTPGVTFYPAGRITSGGHSQLLSTADRGTYSHNTRVGITSYPWTERHMANDTMTTHYLPGPRDYDGLRTIMVTGLDSDMVFSHSLKDMMEECGTINSIHYMPASPRAFIMFVESSSVQRAIARFNRVTLPSGHKLLVSVPDQKHHSRSGSNTSQHHRGGAYNFAGRIESRSRRSSIRTIADVVQHHSQVMSPADRGMYSNDARVGMPLSSVENVQNANKRRIASPRKLQQGITPTRNNTKKENMSPTKKAGAVDTGENISPRKYTSSDKRSNKRGRGSKQNTSTHPTPAVTPIKSMSSTDLQDIKNLQVIADSLKMKSSNGGCSLRSTANENDFKSAFHDSSKSDASQLTDAVSDATLSPAKSAPTTRDTSFSAMSSRKQSESSQVTKSQGDMNNSSFTLGATTSKNTSKKPYKSRFKKQHVSTDKQDINSGEGTNAAPDDFEKADDSPVKTTQETSIFIAPEIKPVVPVVAVPRAFETQSRPFHDHVLDFNLGTETWPFVRRFKGR</sequence>
<evidence type="ECO:0000313" key="5">
    <source>
        <dbReference type="Proteomes" id="UP000177625"/>
    </source>
</evidence>
<feature type="domain" description="RRM" evidence="3">
    <location>
        <begin position="522"/>
        <end position="596"/>
    </location>
</feature>
<name>A0A1E1MQ57_RHYSE</name>
<dbReference type="SMART" id="SM00360">
    <property type="entry name" value="RRM"/>
    <property type="match status" value="1"/>
</dbReference>
<dbReference type="EMBL" id="FJVC01000481">
    <property type="protein sequence ID" value="CZT51199.1"/>
    <property type="molecule type" value="Genomic_DNA"/>
</dbReference>
<feature type="compositionally biased region" description="Polar residues" evidence="2">
    <location>
        <begin position="818"/>
        <end position="861"/>
    </location>
</feature>
<dbReference type="AlphaFoldDB" id="A0A1E1MQ57"/>
<feature type="compositionally biased region" description="Basic residues" evidence="2">
    <location>
        <begin position="862"/>
        <end position="875"/>
    </location>
</feature>
<evidence type="ECO:0000259" key="3">
    <source>
        <dbReference type="PROSITE" id="PS50102"/>
    </source>
</evidence>
<evidence type="ECO:0000256" key="1">
    <source>
        <dbReference type="PROSITE-ProRule" id="PRU00176"/>
    </source>
</evidence>
<organism evidence="4 5">
    <name type="scientific">Rhynchosporium secalis</name>
    <name type="common">Barley scald fungus</name>
    <dbReference type="NCBI Taxonomy" id="38038"/>
    <lineage>
        <taxon>Eukaryota</taxon>
        <taxon>Fungi</taxon>
        <taxon>Dikarya</taxon>
        <taxon>Ascomycota</taxon>
        <taxon>Pezizomycotina</taxon>
        <taxon>Leotiomycetes</taxon>
        <taxon>Helotiales</taxon>
        <taxon>Ploettnerulaceae</taxon>
        <taxon>Rhynchosporium</taxon>
    </lineage>
</organism>
<evidence type="ECO:0000313" key="4">
    <source>
        <dbReference type="EMBL" id="CZT51199.1"/>
    </source>
</evidence>
<dbReference type="InterPro" id="IPR000504">
    <property type="entry name" value="RRM_dom"/>
</dbReference>
<dbReference type="InterPro" id="IPR035979">
    <property type="entry name" value="RBD_domain_sf"/>
</dbReference>
<accession>A0A1E1MQ57</accession>
<dbReference type="Gene3D" id="3.30.70.330">
    <property type="match status" value="1"/>
</dbReference>
<dbReference type="Proteomes" id="UP000177625">
    <property type="component" value="Unassembled WGS sequence"/>
</dbReference>
<protein>
    <recommendedName>
        <fullName evidence="3">RRM domain-containing protein</fullName>
    </recommendedName>
</protein>
<dbReference type="InterPro" id="IPR012677">
    <property type="entry name" value="Nucleotide-bd_a/b_plait_sf"/>
</dbReference>
<dbReference type="PROSITE" id="PS50102">
    <property type="entry name" value="RRM"/>
    <property type="match status" value="1"/>
</dbReference>
<gene>
    <name evidence="4" type="ORF">RSE6_12316</name>
</gene>
<feature type="region of interest" description="Disordered" evidence="2">
    <location>
        <begin position="594"/>
        <end position="614"/>
    </location>
</feature>
<dbReference type="SUPFAM" id="SSF54928">
    <property type="entry name" value="RNA-binding domain, RBD"/>
    <property type="match status" value="1"/>
</dbReference>
<keyword evidence="5" id="KW-1185">Reference proteome</keyword>
<evidence type="ECO:0000256" key="2">
    <source>
        <dbReference type="SAM" id="MobiDB-lite"/>
    </source>
</evidence>
<keyword evidence="1" id="KW-0694">RNA-binding</keyword>
<feature type="region of interest" description="Disordered" evidence="2">
    <location>
        <begin position="669"/>
        <end position="753"/>
    </location>
</feature>
<dbReference type="GO" id="GO:0003723">
    <property type="term" value="F:RNA binding"/>
    <property type="evidence" value="ECO:0007669"/>
    <property type="project" value="UniProtKB-UniRule"/>
</dbReference>
<reference evidence="5" key="1">
    <citation type="submission" date="2016-03" db="EMBL/GenBank/DDBJ databases">
        <authorList>
            <person name="Guldener U."/>
        </authorList>
    </citation>
    <scope>NUCLEOTIDE SEQUENCE [LARGE SCALE GENOMIC DNA]</scope>
</reference>
<feature type="region of interest" description="Disordered" evidence="2">
    <location>
        <begin position="810"/>
        <end position="907"/>
    </location>
</feature>
<proteinExistence type="predicted"/>